<dbReference type="GO" id="GO:0071978">
    <property type="term" value="P:bacterial-type flagellum-dependent swarming motility"/>
    <property type="evidence" value="ECO:0007669"/>
    <property type="project" value="TreeGrafter"/>
</dbReference>
<evidence type="ECO:0000256" key="2">
    <source>
        <dbReference type="ARBA" id="ARBA00009677"/>
    </source>
</evidence>
<dbReference type="NCBIfam" id="NF009280">
    <property type="entry name" value="PRK12640.1"/>
    <property type="match status" value="1"/>
</dbReference>
<evidence type="ECO:0000256" key="6">
    <source>
        <dbReference type="RuleBase" id="RU362116"/>
    </source>
</evidence>
<comment type="caution">
    <text evidence="9">The sequence shown here is derived from an EMBL/GenBank/DDBJ whole genome shotgun (WGS) entry which is preliminary data.</text>
</comment>
<keyword evidence="3 6" id="KW-0975">Bacterial flagellum</keyword>
<dbReference type="PANTHER" id="PTHR30435">
    <property type="entry name" value="FLAGELLAR PROTEIN"/>
    <property type="match status" value="1"/>
</dbReference>
<dbReference type="GO" id="GO:0030694">
    <property type="term" value="C:bacterial-type flagellum basal body, rod"/>
    <property type="evidence" value="ECO:0007669"/>
    <property type="project" value="UniProtKB-UniRule"/>
</dbReference>
<accession>A0A3N1NVM9</accession>
<comment type="subunit">
    <text evidence="4 6">The basal body constitutes a major portion of the flagellar organelle and consists of five rings (E,L,P,S, and M) mounted on a central rod. The rod consists of about 26 subunits of FlgG in the distal portion, and FlgB, FlgC and FlgF are thought to build up the proximal portion of the rod with about 6 subunits each.</text>
</comment>
<name>A0A3N1NVM9_9GAMM</name>
<dbReference type="RefSeq" id="WP_024459942.1">
    <property type="nucleotide sequence ID" value="NZ_RJUK01000001.1"/>
</dbReference>
<evidence type="ECO:0000256" key="4">
    <source>
        <dbReference type="ARBA" id="ARBA00038560"/>
    </source>
</evidence>
<evidence type="ECO:0000256" key="1">
    <source>
        <dbReference type="ARBA" id="ARBA00004117"/>
    </source>
</evidence>
<dbReference type="Pfam" id="PF06429">
    <property type="entry name" value="Flg_bbr_C"/>
    <property type="match status" value="1"/>
</dbReference>
<evidence type="ECO:0000259" key="7">
    <source>
        <dbReference type="Pfam" id="PF06429"/>
    </source>
</evidence>
<evidence type="ECO:0000256" key="3">
    <source>
        <dbReference type="ARBA" id="ARBA00023143"/>
    </source>
</evidence>
<reference evidence="9 10" key="1">
    <citation type="submission" date="2018-11" db="EMBL/GenBank/DDBJ databases">
        <title>Genomic Encyclopedia of Type Strains, Phase IV (KMG-IV): sequencing the most valuable type-strain genomes for metagenomic binning, comparative biology and taxonomic classification.</title>
        <authorList>
            <person name="Goeker M."/>
        </authorList>
    </citation>
    <scope>NUCLEOTIDE SEQUENCE [LARGE SCALE GENOMIC DNA]</scope>
    <source>
        <strain evidence="9 10">DSM 16974</strain>
    </source>
</reference>
<organism evidence="9 10">
    <name type="scientific">Marinimicrobium koreense</name>
    <dbReference type="NCBI Taxonomy" id="306545"/>
    <lineage>
        <taxon>Bacteria</taxon>
        <taxon>Pseudomonadati</taxon>
        <taxon>Pseudomonadota</taxon>
        <taxon>Gammaproteobacteria</taxon>
        <taxon>Cellvibrionales</taxon>
        <taxon>Cellvibrionaceae</taxon>
        <taxon>Marinimicrobium</taxon>
    </lineage>
</organism>
<protein>
    <recommendedName>
        <fullName evidence="5 6">Flagellar basal-body rod protein FlgF</fullName>
    </recommendedName>
</protein>
<dbReference type="InterPro" id="IPR053967">
    <property type="entry name" value="LlgE_F_G-like_D1"/>
</dbReference>
<dbReference type="AlphaFoldDB" id="A0A3N1NVM9"/>
<feature type="domain" description="Flagellar basal-body/hook protein C-terminal" evidence="7">
    <location>
        <begin position="199"/>
        <end position="243"/>
    </location>
</feature>
<dbReference type="Pfam" id="PF22692">
    <property type="entry name" value="LlgE_F_G_D1"/>
    <property type="match status" value="1"/>
</dbReference>
<comment type="subcellular location">
    <subcellularLocation>
        <location evidence="1 6">Bacterial flagellum basal body</location>
    </subcellularLocation>
</comment>
<evidence type="ECO:0000256" key="5">
    <source>
        <dbReference type="ARBA" id="ARBA00040228"/>
    </source>
</evidence>
<comment type="similarity">
    <text evidence="2 6">Belongs to the flagella basal body rod proteins family.</text>
</comment>
<keyword evidence="9" id="KW-0969">Cilium</keyword>
<evidence type="ECO:0000259" key="8">
    <source>
        <dbReference type="Pfam" id="PF22692"/>
    </source>
</evidence>
<proteinExistence type="inferred from homology"/>
<dbReference type="EMBL" id="RJUK01000001">
    <property type="protein sequence ID" value="ROQ19919.1"/>
    <property type="molecule type" value="Genomic_DNA"/>
</dbReference>
<keyword evidence="9" id="KW-0966">Cell projection</keyword>
<keyword evidence="10" id="KW-1185">Reference proteome</keyword>
<evidence type="ECO:0000313" key="10">
    <source>
        <dbReference type="Proteomes" id="UP000273643"/>
    </source>
</evidence>
<dbReference type="InterPro" id="IPR037925">
    <property type="entry name" value="FlgE/F/G-like"/>
</dbReference>
<dbReference type="NCBIfam" id="TIGR03506">
    <property type="entry name" value="FlgEFG_subfam"/>
    <property type="match status" value="1"/>
</dbReference>
<gene>
    <name evidence="9" type="ORF">EDC38_0510</name>
</gene>
<dbReference type="InterPro" id="IPR010930">
    <property type="entry name" value="Flg_bb/hook_C_dom"/>
</dbReference>
<sequence length="247" mass="26160">MDKALYIAMTGAKHNMLAQTNHSNNMANLNTTGFRADFAQARSMPVYYGDGHPTRAYALTERPATNFEPGPMNATGRDHDIAVQGDGFIAVQAPDGTEAYTRAGGLHIDPLGILRNGSGLAVIGNDGPIALPPLEKLEIGSDGTLSIVAQGLGPEAMVEIDRIKLVNPDLAEVSKGEDGLFRLDGGVPAPADAQVSVATGFLEGSNVNAVNEFTQILSLSRQYEMQLKLMQTVKQNSEASARLLQNG</sequence>
<dbReference type="Proteomes" id="UP000273643">
    <property type="component" value="Unassembled WGS sequence"/>
</dbReference>
<dbReference type="SUPFAM" id="SSF117143">
    <property type="entry name" value="Flagellar hook protein flgE"/>
    <property type="match status" value="1"/>
</dbReference>
<evidence type="ECO:0000313" key="9">
    <source>
        <dbReference type="EMBL" id="ROQ19919.1"/>
    </source>
</evidence>
<feature type="domain" description="Flagellar hook protein FlgE/F/G-like D1" evidence="8">
    <location>
        <begin position="82"/>
        <end position="146"/>
    </location>
</feature>
<keyword evidence="9" id="KW-0282">Flagellum</keyword>
<dbReference type="InterPro" id="IPR020013">
    <property type="entry name" value="Flagellar_FlgE/F/G"/>
</dbReference>
<dbReference type="PANTHER" id="PTHR30435:SF18">
    <property type="entry name" value="FLAGELLAR BASAL-BODY ROD PROTEIN FLGF"/>
    <property type="match status" value="1"/>
</dbReference>
<dbReference type="OrthoDB" id="9804559at2"/>